<reference evidence="1" key="1">
    <citation type="journal article" date="2020" name="mSystems">
        <title>Genome- and Community-Level Interaction Insights into Carbon Utilization and Element Cycling Functions of Hydrothermarchaeota in Hydrothermal Sediment.</title>
        <authorList>
            <person name="Zhou Z."/>
            <person name="Liu Y."/>
            <person name="Xu W."/>
            <person name="Pan J."/>
            <person name="Luo Z.H."/>
            <person name="Li M."/>
        </authorList>
    </citation>
    <scope>NUCLEOTIDE SEQUENCE [LARGE SCALE GENOMIC DNA]</scope>
    <source>
        <strain evidence="1">SpSt-87</strain>
    </source>
</reference>
<dbReference type="AlphaFoldDB" id="A0A7C3MF38"/>
<gene>
    <name evidence="1" type="ORF">ENW66_03565</name>
</gene>
<dbReference type="Gene3D" id="3.40.1230.10">
    <property type="entry name" value="MTH938-like"/>
    <property type="match status" value="1"/>
</dbReference>
<sequence>MEVEHYSFGRIRIGGKEFTSDVIVGANHLKSGWWRKEGHRVVLEDLDDVLSLKPEIVVFGTGANGRVVVDKAVIEKLKEYGVEVVIERTDQAVKTYNRLLREGKKVILAAHLTC</sequence>
<name>A0A7C3MF38_ARCFL</name>
<evidence type="ECO:0000313" key="1">
    <source>
        <dbReference type="EMBL" id="HFW32016.1"/>
    </source>
</evidence>
<dbReference type="Pfam" id="PF04430">
    <property type="entry name" value="DUF498"/>
    <property type="match status" value="1"/>
</dbReference>
<organism evidence="1">
    <name type="scientific">Archaeoglobus fulgidus</name>
    <dbReference type="NCBI Taxonomy" id="2234"/>
    <lineage>
        <taxon>Archaea</taxon>
        <taxon>Methanobacteriati</taxon>
        <taxon>Methanobacteriota</taxon>
        <taxon>Archaeoglobi</taxon>
        <taxon>Archaeoglobales</taxon>
        <taxon>Archaeoglobaceae</taxon>
        <taxon>Archaeoglobus</taxon>
    </lineage>
</organism>
<dbReference type="PANTHER" id="PTHR15811">
    <property type="entry name" value="MTH938 DOMAIN-CONTAINING PROTEIN"/>
    <property type="match status" value="1"/>
</dbReference>
<proteinExistence type="predicted"/>
<protein>
    <submittedName>
        <fullName evidence="1">Uncharacterized protein</fullName>
    </submittedName>
</protein>
<dbReference type="InterPro" id="IPR036748">
    <property type="entry name" value="MTH938-like_sf"/>
</dbReference>
<accession>A0A7C3MF38</accession>
<comment type="caution">
    <text evidence="1">The sequence shown here is derived from an EMBL/GenBank/DDBJ whole genome shotgun (WGS) entry which is preliminary data.</text>
</comment>
<dbReference type="InterPro" id="IPR007523">
    <property type="entry name" value="NDUFAF3/AAMDC"/>
</dbReference>
<dbReference type="PANTHER" id="PTHR15811:SF5">
    <property type="entry name" value="MTH938 DOMAIN-CONTAINING PROTEIN"/>
    <property type="match status" value="1"/>
</dbReference>
<dbReference type="EMBL" id="DTLB01000020">
    <property type="protein sequence ID" value="HFW32016.1"/>
    <property type="molecule type" value="Genomic_DNA"/>
</dbReference>
<dbReference type="GO" id="GO:0005737">
    <property type="term" value="C:cytoplasm"/>
    <property type="evidence" value="ECO:0007669"/>
    <property type="project" value="TreeGrafter"/>
</dbReference>
<dbReference type="SUPFAM" id="SSF64076">
    <property type="entry name" value="MTH938-like"/>
    <property type="match status" value="1"/>
</dbReference>